<sequence length="45" mass="4751">MLMVISGCIQANSGNLGTSHRIPYVGKIARFKVPPIGATCSFNEA</sequence>
<reference evidence="2" key="1">
    <citation type="submission" date="2015-09" db="EMBL/GenBank/DDBJ databases">
        <authorList>
            <person name="Rodrigo-Torres L."/>
            <person name="Arahal D.R."/>
        </authorList>
    </citation>
    <scope>NUCLEOTIDE SEQUENCE [LARGE SCALE GENOMIC DNA]</scope>
    <source>
        <strain evidence="2">CECT 4293</strain>
    </source>
</reference>
<accession>A0A0P1E1M6</accession>
<proteinExistence type="predicted"/>
<keyword evidence="2" id="KW-1185">Reference proteome</keyword>
<dbReference type="EMBL" id="CYPS01000010">
    <property type="protein sequence ID" value="CUH41910.1"/>
    <property type="molecule type" value="Genomic_DNA"/>
</dbReference>
<evidence type="ECO:0000313" key="1">
    <source>
        <dbReference type="EMBL" id="CUH41910.1"/>
    </source>
</evidence>
<protein>
    <submittedName>
        <fullName evidence="1">Uncharacterized protein</fullName>
    </submittedName>
</protein>
<organism evidence="1 2">
    <name type="scientific">Ruegeria atlantica</name>
    <dbReference type="NCBI Taxonomy" id="81569"/>
    <lineage>
        <taxon>Bacteria</taxon>
        <taxon>Pseudomonadati</taxon>
        <taxon>Pseudomonadota</taxon>
        <taxon>Alphaproteobacteria</taxon>
        <taxon>Rhodobacterales</taxon>
        <taxon>Roseobacteraceae</taxon>
        <taxon>Ruegeria</taxon>
    </lineage>
</organism>
<evidence type="ECO:0000313" key="2">
    <source>
        <dbReference type="Proteomes" id="UP000050786"/>
    </source>
</evidence>
<dbReference type="AlphaFoldDB" id="A0A0P1E1M6"/>
<name>A0A0P1E1M6_9RHOB</name>
<dbReference type="Proteomes" id="UP000050786">
    <property type="component" value="Unassembled WGS sequence"/>
</dbReference>
<gene>
    <name evidence="1" type="ORF">RUM4293_00794</name>
</gene>